<reference evidence="1 2" key="1">
    <citation type="journal article" date="2019" name="Int. J. Syst. Evol. Microbiol.">
        <title>The Global Catalogue of Microorganisms (GCM) 10K type strain sequencing project: providing services to taxonomists for standard genome sequencing and annotation.</title>
        <authorList>
            <consortium name="The Broad Institute Genomics Platform"/>
            <consortium name="The Broad Institute Genome Sequencing Center for Infectious Disease"/>
            <person name="Wu L."/>
            <person name="Ma J."/>
        </authorList>
    </citation>
    <scope>NUCLEOTIDE SEQUENCE [LARGE SCALE GENOMIC DNA]</scope>
    <source>
        <strain evidence="1 2">JCM 5052</strain>
    </source>
</reference>
<name>A0ABN1D4R1_9ACTN</name>
<dbReference type="Proteomes" id="UP001501576">
    <property type="component" value="Unassembled WGS sequence"/>
</dbReference>
<protein>
    <submittedName>
        <fullName evidence="1">Uncharacterized protein</fullName>
    </submittedName>
</protein>
<keyword evidence="2" id="KW-1185">Reference proteome</keyword>
<comment type="caution">
    <text evidence="1">The sequence shown here is derived from an EMBL/GenBank/DDBJ whole genome shotgun (WGS) entry which is preliminary data.</text>
</comment>
<dbReference type="GeneID" id="97437213"/>
<proteinExistence type="predicted"/>
<accession>A0ABN1D4R1</accession>
<dbReference type="EMBL" id="BAAABZ010000038">
    <property type="protein sequence ID" value="GAA0533998.1"/>
    <property type="molecule type" value="Genomic_DNA"/>
</dbReference>
<gene>
    <name evidence="1" type="ORF">GCM10010390_39700</name>
</gene>
<evidence type="ECO:0000313" key="2">
    <source>
        <dbReference type="Proteomes" id="UP001501576"/>
    </source>
</evidence>
<dbReference type="RefSeq" id="WP_346159992.1">
    <property type="nucleotide sequence ID" value="NZ_BAAABZ010000038.1"/>
</dbReference>
<organism evidence="1 2">
    <name type="scientific">Streptomyces mordarskii</name>
    <dbReference type="NCBI Taxonomy" id="1226758"/>
    <lineage>
        <taxon>Bacteria</taxon>
        <taxon>Bacillati</taxon>
        <taxon>Actinomycetota</taxon>
        <taxon>Actinomycetes</taxon>
        <taxon>Kitasatosporales</taxon>
        <taxon>Streptomycetaceae</taxon>
        <taxon>Streptomyces</taxon>
    </lineage>
</organism>
<evidence type="ECO:0000313" key="1">
    <source>
        <dbReference type="EMBL" id="GAA0533998.1"/>
    </source>
</evidence>
<sequence length="147" mass="15686">MIASLMPGARAVLRRITDLGGTTSFDEVQQYFASHPTIPIAPAKLGGTLTSIKAAQRRIGPAGSSRLLQRNERARLYHIDRPLVEGLRQAFAIADAAPTCCAANPPHLSPDPGRIVGRRASHQRTQVVGFSCTDGFLSEWTATGPVG</sequence>